<feature type="compositionally biased region" description="Acidic residues" evidence="1">
    <location>
        <begin position="63"/>
        <end position="72"/>
    </location>
</feature>
<comment type="caution">
    <text evidence="2">The sequence shown here is derived from an EMBL/GenBank/DDBJ whole genome shotgun (WGS) entry which is preliminary data.</text>
</comment>
<organism evidence="2 3">
    <name type="scientific">Rhizophagus irregularis</name>
    <dbReference type="NCBI Taxonomy" id="588596"/>
    <lineage>
        <taxon>Eukaryota</taxon>
        <taxon>Fungi</taxon>
        <taxon>Fungi incertae sedis</taxon>
        <taxon>Mucoromycota</taxon>
        <taxon>Glomeromycotina</taxon>
        <taxon>Glomeromycetes</taxon>
        <taxon>Glomerales</taxon>
        <taxon>Glomeraceae</taxon>
        <taxon>Rhizophagus</taxon>
    </lineage>
</organism>
<feature type="region of interest" description="Disordered" evidence="1">
    <location>
        <begin position="35"/>
        <end position="92"/>
    </location>
</feature>
<evidence type="ECO:0000256" key="1">
    <source>
        <dbReference type="SAM" id="MobiDB-lite"/>
    </source>
</evidence>
<evidence type="ECO:0000313" key="3">
    <source>
        <dbReference type="Proteomes" id="UP000233469"/>
    </source>
</evidence>
<protein>
    <submittedName>
        <fullName evidence="2">Uncharacterized protein</fullName>
    </submittedName>
</protein>
<name>A0A2N1MBL9_9GLOM</name>
<reference evidence="2 3" key="1">
    <citation type="submission" date="2016-04" db="EMBL/GenBank/DDBJ databases">
        <title>Genome analyses suggest a sexual origin of heterokaryosis in a supposedly ancient asexual fungus.</title>
        <authorList>
            <person name="Ropars J."/>
            <person name="Sedzielewska K."/>
            <person name="Noel J."/>
            <person name="Charron P."/>
            <person name="Farinelli L."/>
            <person name="Marton T."/>
            <person name="Kruger M."/>
            <person name="Pelin A."/>
            <person name="Brachmann A."/>
            <person name="Corradi N."/>
        </authorList>
    </citation>
    <scope>NUCLEOTIDE SEQUENCE [LARGE SCALE GENOMIC DNA]</scope>
    <source>
        <strain evidence="2 3">C2</strain>
    </source>
</reference>
<dbReference type="EMBL" id="LLXL01003257">
    <property type="protein sequence ID" value="PKK59027.1"/>
    <property type="molecule type" value="Genomic_DNA"/>
</dbReference>
<sequence length="92" mass="10720">MDKLQYIKTYSADTISKFSNSQILTIIDHFIEKPNTEFTDNPVDEKQDDEVPERPDQNNVLEVFDDSDDSDPDNNSGDEMPEQTWHSSLYLY</sequence>
<evidence type="ECO:0000313" key="2">
    <source>
        <dbReference type="EMBL" id="PKK59027.1"/>
    </source>
</evidence>
<gene>
    <name evidence="2" type="ORF">RhiirC2_795423</name>
</gene>
<reference evidence="2 3" key="2">
    <citation type="submission" date="2017-10" db="EMBL/GenBank/DDBJ databases">
        <title>Extensive intraspecific genome diversity in a model arbuscular mycorrhizal fungus.</title>
        <authorList>
            <person name="Chen E.C.H."/>
            <person name="Morin E."/>
            <person name="Baudet D."/>
            <person name="Noel J."/>
            <person name="Ndikumana S."/>
            <person name="Charron P."/>
            <person name="St-Onge C."/>
            <person name="Giorgi J."/>
            <person name="Grigoriev I.V."/>
            <person name="Roux C."/>
            <person name="Martin F.M."/>
            <person name="Corradi N."/>
        </authorList>
    </citation>
    <scope>NUCLEOTIDE SEQUENCE [LARGE SCALE GENOMIC DNA]</scope>
    <source>
        <strain evidence="2 3">C2</strain>
    </source>
</reference>
<proteinExistence type="predicted"/>
<dbReference type="AlphaFoldDB" id="A0A2N1MBL9"/>
<accession>A0A2N1MBL9</accession>
<dbReference type="VEuPathDB" id="FungiDB:RhiirA1_472494"/>
<dbReference type="Proteomes" id="UP000233469">
    <property type="component" value="Unassembled WGS sequence"/>
</dbReference>